<name>A0AAD5NH94_ACENE</name>
<dbReference type="InterPro" id="IPR018333">
    <property type="entry name" value="Squalene_cyclase"/>
</dbReference>
<dbReference type="InterPro" id="IPR008930">
    <property type="entry name" value="Terpenoid_cyclase/PrenylTrfase"/>
</dbReference>
<feature type="domain" description="Squalene cyclase C-terminal" evidence="3">
    <location>
        <begin position="39"/>
        <end position="252"/>
    </location>
</feature>
<dbReference type="GO" id="GO:0042300">
    <property type="term" value="F:beta-amyrin synthase activity"/>
    <property type="evidence" value="ECO:0007669"/>
    <property type="project" value="TreeGrafter"/>
</dbReference>
<dbReference type="PANTHER" id="PTHR11764:SF58">
    <property type="entry name" value="BETA-AMYRIN SYNTHASE-RELATED"/>
    <property type="match status" value="1"/>
</dbReference>
<evidence type="ECO:0000313" key="5">
    <source>
        <dbReference type="Proteomes" id="UP001064489"/>
    </source>
</evidence>
<dbReference type="Pfam" id="PF13243">
    <property type="entry name" value="SQHop_cyclase_C"/>
    <property type="match status" value="1"/>
</dbReference>
<reference evidence="4" key="2">
    <citation type="submission" date="2023-02" db="EMBL/GenBank/DDBJ databases">
        <authorList>
            <person name="Swenson N.G."/>
            <person name="Wegrzyn J.L."/>
            <person name="Mcevoy S.L."/>
        </authorList>
    </citation>
    <scope>NUCLEOTIDE SEQUENCE</scope>
    <source>
        <strain evidence="4">91603</strain>
        <tissue evidence="4">Leaf</tissue>
    </source>
</reference>
<dbReference type="PANTHER" id="PTHR11764">
    <property type="entry name" value="TERPENE CYCLASE/MUTASE FAMILY MEMBER"/>
    <property type="match status" value="1"/>
</dbReference>
<accession>A0AAD5NH94</accession>
<dbReference type="Proteomes" id="UP001064489">
    <property type="component" value="Chromosome 12"/>
</dbReference>
<evidence type="ECO:0000259" key="3">
    <source>
        <dbReference type="Pfam" id="PF13243"/>
    </source>
</evidence>
<reference evidence="4" key="1">
    <citation type="journal article" date="2022" name="Plant J.">
        <title>Strategies of tolerance reflected in two North American maple genomes.</title>
        <authorList>
            <person name="McEvoy S.L."/>
            <person name="Sezen U.U."/>
            <person name="Trouern-Trend A."/>
            <person name="McMahon S.M."/>
            <person name="Schaberg P.G."/>
            <person name="Yang J."/>
            <person name="Wegrzyn J.L."/>
            <person name="Swenson N.G."/>
        </authorList>
    </citation>
    <scope>NUCLEOTIDE SEQUENCE</scope>
    <source>
        <strain evidence="4">91603</strain>
    </source>
</reference>
<evidence type="ECO:0000313" key="4">
    <source>
        <dbReference type="EMBL" id="KAI9156948.1"/>
    </source>
</evidence>
<organism evidence="4 5">
    <name type="scientific">Acer negundo</name>
    <name type="common">Box elder</name>
    <dbReference type="NCBI Taxonomy" id="4023"/>
    <lineage>
        <taxon>Eukaryota</taxon>
        <taxon>Viridiplantae</taxon>
        <taxon>Streptophyta</taxon>
        <taxon>Embryophyta</taxon>
        <taxon>Tracheophyta</taxon>
        <taxon>Spermatophyta</taxon>
        <taxon>Magnoliopsida</taxon>
        <taxon>eudicotyledons</taxon>
        <taxon>Gunneridae</taxon>
        <taxon>Pentapetalae</taxon>
        <taxon>rosids</taxon>
        <taxon>malvids</taxon>
        <taxon>Sapindales</taxon>
        <taxon>Sapindaceae</taxon>
        <taxon>Hippocastanoideae</taxon>
        <taxon>Acereae</taxon>
        <taxon>Acer</taxon>
    </lineage>
</organism>
<dbReference type="GO" id="GO:0005811">
    <property type="term" value="C:lipid droplet"/>
    <property type="evidence" value="ECO:0007669"/>
    <property type="project" value="InterPro"/>
</dbReference>
<keyword evidence="1" id="KW-0677">Repeat</keyword>
<sequence length="254" mass="28704">MFASWVEDPDGDYFKKHLARISDFLLIAEDGTKMQGLGSQTWDAGFAIQALLASNLTDEIEPVLRRGHEFIKASQVKDDPSGDFEAMYCHISKGSWTFSDQDHGWQCCLLFSVMSPEIFGEKMDTEQLYDAVNLLLSLQGKNGGMTALEPTRAPKWLESAQHQLLTECTASVIDALVLFKKLYPRHRSKEIENLITNAIQYLENEQMPDGSWYGSWRVCFIYGTWFALRGLEAAGKTYNNSPTVHKGVEFLLKS</sequence>
<keyword evidence="5" id="KW-1185">Reference proteome</keyword>
<dbReference type="InterPro" id="IPR032696">
    <property type="entry name" value="SQ_cyclase_C"/>
</dbReference>
<dbReference type="GO" id="GO:0016104">
    <property type="term" value="P:triterpenoid biosynthetic process"/>
    <property type="evidence" value="ECO:0007669"/>
    <property type="project" value="InterPro"/>
</dbReference>
<dbReference type="EMBL" id="JAJSOW010000107">
    <property type="protein sequence ID" value="KAI9156948.1"/>
    <property type="molecule type" value="Genomic_DNA"/>
</dbReference>
<proteinExistence type="predicted"/>
<dbReference type="AlphaFoldDB" id="A0AAD5NH94"/>
<gene>
    <name evidence="4" type="ORF">LWI28_014541</name>
</gene>
<dbReference type="Gene3D" id="1.50.10.20">
    <property type="match status" value="1"/>
</dbReference>
<evidence type="ECO:0000256" key="2">
    <source>
        <dbReference type="ARBA" id="ARBA00023235"/>
    </source>
</evidence>
<keyword evidence="2" id="KW-0413">Isomerase</keyword>
<comment type="caution">
    <text evidence="4">The sequence shown here is derived from an EMBL/GenBank/DDBJ whole genome shotgun (WGS) entry which is preliminary data.</text>
</comment>
<dbReference type="SUPFAM" id="SSF48239">
    <property type="entry name" value="Terpenoid cyclases/Protein prenyltransferases"/>
    <property type="match status" value="1"/>
</dbReference>
<evidence type="ECO:0000256" key="1">
    <source>
        <dbReference type="ARBA" id="ARBA00022737"/>
    </source>
</evidence>
<protein>
    <recommendedName>
        <fullName evidence="3">Squalene cyclase C-terminal domain-containing protein</fullName>
    </recommendedName>
</protein>